<evidence type="ECO:0000313" key="7">
    <source>
        <dbReference type="Proteomes" id="UP000238392"/>
    </source>
</evidence>
<comment type="caution">
    <text evidence="6">The sequence shown here is derived from an EMBL/GenBank/DDBJ whole genome shotgun (WGS) entry which is preliminary data.</text>
</comment>
<dbReference type="NCBIfam" id="NF006600">
    <property type="entry name" value="PRK09140.1"/>
    <property type="match status" value="1"/>
</dbReference>
<keyword evidence="7" id="KW-1185">Reference proteome</keyword>
<name>A0A2T0WRZ1_9RHOB</name>
<dbReference type="GO" id="GO:0016829">
    <property type="term" value="F:lyase activity"/>
    <property type="evidence" value="ECO:0007669"/>
    <property type="project" value="UniProtKB-KW"/>
</dbReference>
<protein>
    <submittedName>
        <fullName evidence="6">2-dehydro-3-deoxyphosphogalactonate aldolase</fullName>
    </submittedName>
</protein>
<dbReference type="InterPro" id="IPR013785">
    <property type="entry name" value="Aldolase_TIM"/>
</dbReference>
<dbReference type="PANTHER" id="PTHR30246">
    <property type="entry name" value="2-KETO-3-DEOXY-6-PHOSPHOGLUCONATE ALDOLASE"/>
    <property type="match status" value="1"/>
</dbReference>
<dbReference type="InterPro" id="IPR000887">
    <property type="entry name" value="Aldlse_KDPG_KHG"/>
</dbReference>
<accession>A0A2T0WRZ1</accession>
<evidence type="ECO:0000256" key="3">
    <source>
        <dbReference type="ARBA" id="ARBA00011233"/>
    </source>
</evidence>
<evidence type="ECO:0000256" key="4">
    <source>
        <dbReference type="ARBA" id="ARBA00023239"/>
    </source>
</evidence>
<gene>
    <name evidence="6" type="ORF">CLV74_106171</name>
</gene>
<dbReference type="PROSITE" id="PS00160">
    <property type="entry name" value="ALDOLASE_KDPG_KHG_2"/>
    <property type="match status" value="1"/>
</dbReference>
<dbReference type="PANTHER" id="PTHR30246:SF1">
    <property type="entry name" value="2-DEHYDRO-3-DEOXY-6-PHOSPHOGALACTONATE ALDOLASE-RELATED"/>
    <property type="match status" value="1"/>
</dbReference>
<evidence type="ECO:0000256" key="5">
    <source>
        <dbReference type="ARBA" id="ARBA00023277"/>
    </source>
</evidence>
<comment type="pathway">
    <text evidence="1">Carbohydrate acid metabolism.</text>
</comment>
<evidence type="ECO:0000256" key="1">
    <source>
        <dbReference type="ARBA" id="ARBA00004761"/>
    </source>
</evidence>
<dbReference type="RefSeq" id="WP_106264601.1">
    <property type="nucleotide sequence ID" value="NZ_PVTQ01000006.1"/>
</dbReference>
<reference evidence="6 7" key="1">
    <citation type="submission" date="2018-03" db="EMBL/GenBank/DDBJ databases">
        <title>Genomic Encyclopedia of Archaeal and Bacterial Type Strains, Phase II (KMG-II): from individual species to whole genera.</title>
        <authorList>
            <person name="Goeker M."/>
        </authorList>
    </citation>
    <scope>NUCLEOTIDE SEQUENCE [LARGE SCALE GENOMIC DNA]</scope>
    <source>
        <strain evidence="6 7">DSM 100212</strain>
    </source>
</reference>
<dbReference type="Gene3D" id="3.20.20.70">
    <property type="entry name" value="Aldolase class I"/>
    <property type="match status" value="1"/>
</dbReference>
<organism evidence="6 7">
    <name type="scientific">Donghicola tyrosinivorans</name>
    <dbReference type="NCBI Taxonomy" id="1652492"/>
    <lineage>
        <taxon>Bacteria</taxon>
        <taxon>Pseudomonadati</taxon>
        <taxon>Pseudomonadota</taxon>
        <taxon>Alphaproteobacteria</taxon>
        <taxon>Rhodobacterales</taxon>
        <taxon>Roseobacteraceae</taxon>
        <taxon>Donghicola</taxon>
    </lineage>
</organism>
<comment type="subunit">
    <text evidence="3">Homotrimer.</text>
</comment>
<dbReference type="EMBL" id="PVTQ01000006">
    <property type="protein sequence ID" value="PRY89469.1"/>
    <property type="molecule type" value="Genomic_DNA"/>
</dbReference>
<dbReference type="CDD" id="cd00452">
    <property type="entry name" value="KDPG_aldolase"/>
    <property type="match status" value="1"/>
</dbReference>
<dbReference type="Pfam" id="PF01081">
    <property type="entry name" value="Aldolase"/>
    <property type="match status" value="1"/>
</dbReference>
<evidence type="ECO:0000256" key="2">
    <source>
        <dbReference type="ARBA" id="ARBA00006906"/>
    </source>
</evidence>
<dbReference type="AlphaFoldDB" id="A0A2T0WRZ1"/>
<dbReference type="Proteomes" id="UP000238392">
    <property type="component" value="Unassembled WGS sequence"/>
</dbReference>
<dbReference type="InterPro" id="IPR031338">
    <property type="entry name" value="KDPG/KHG_AS_2"/>
</dbReference>
<proteinExistence type="inferred from homology"/>
<sequence>MSRKLIAILRGITPDEVPAITEALIDAGITRIEIPLNSPDPFESIARMVACAGDRAVIGAGTVLDPSEVTRLAEIGAGMVVSPDCNEAVIRAAKAAGLLSYPGVFTATECFAALRAGADGLKLFPAFKLGQEGLSALKAVLPAGTETFAVGGVGPDDFAGWFKVGATGFGMGSNLYKPGASAARVAQDAKQIVSAYDCAVSDGA</sequence>
<keyword evidence="5" id="KW-0119">Carbohydrate metabolism</keyword>
<dbReference type="OrthoDB" id="7204076at2"/>
<dbReference type="SUPFAM" id="SSF51569">
    <property type="entry name" value="Aldolase"/>
    <property type="match status" value="1"/>
</dbReference>
<comment type="similarity">
    <text evidence="2">Belongs to the KHG/KDPG aldolase family.</text>
</comment>
<evidence type="ECO:0000313" key="6">
    <source>
        <dbReference type="EMBL" id="PRY89469.1"/>
    </source>
</evidence>
<keyword evidence="4" id="KW-0456">Lyase</keyword>